<sequence>MSKFSDCTDAELERISIATEQAIMYTFTHFFKVLAEKVPGINSHVETVLDCQDDYREVLKERYSRAHRRVIQGEGVEPDEGTSTEESPELTNICNLLLEARNLYRSYTAEGAGDNLTAPEAFGAIFTFKQTQDELIAAVNAFIRDEGDEDVD</sequence>
<name>A0A1L7CHP3_9CORY</name>
<evidence type="ECO:0000313" key="2">
    <source>
        <dbReference type="Proteomes" id="UP000185478"/>
    </source>
</evidence>
<dbReference type="AlphaFoldDB" id="A0A1L7CHP3"/>
<dbReference type="KEGG" id="caqu:CAQU_10030"/>
<organism evidence="1 2">
    <name type="scientific">Corynebacterium aquilae DSM 44791</name>
    <dbReference type="NCBI Taxonomy" id="1431546"/>
    <lineage>
        <taxon>Bacteria</taxon>
        <taxon>Bacillati</taxon>
        <taxon>Actinomycetota</taxon>
        <taxon>Actinomycetes</taxon>
        <taxon>Mycobacteriales</taxon>
        <taxon>Corynebacteriaceae</taxon>
        <taxon>Corynebacterium</taxon>
    </lineage>
</organism>
<gene>
    <name evidence="1" type="ORF">CAQU_10030</name>
</gene>
<reference evidence="1 2" key="1">
    <citation type="submission" date="2014-08" db="EMBL/GenBank/DDBJ databases">
        <title>Complete genome sequence of Corynebacterium aquilae S-613T(T) (=DSM 44791(T)), isolated from the choana of a healthy golden eagle.</title>
        <authorList>
            <person name="Ruckert C."/>
            <person name="Albersmeier A."/>
            <person name="Winkler A."/>
            <person name="Kalinowski J."/>
        </authorList>
    </citation>
    <scope>NUCLEOTIDE SEQUENCE [LARGE SCALE GENOMIC DNA]</scope>
    <source>
        <strain evidence="1 2">S-613</strain>
    </source>
</reference>
<keyword evidence="2" id="KW-1185">Reference proteome</keyword>
<dbReference type="Proteomes" id="UP000185478">
    <property type="component" value="Chromosome"/>
</dbReference>
<evidence type="ECO:0000313" key="1">
    <source>
        <dbReference type="EMBL" id="APT85339.1"/>
    </source>
</evidence>
<proteinExistence type="predicted"/>
<dbReference type="EMBL" id="CP009245">
    <property type="protein sequence ID" value="APT85339.1"/>
    <property type="molecule type" value="Genomic_DNA"/>
</dbReference>
<dbReference type="STRING" id="1431546.CAQU_10030"/>
<dbReference type="RefSeq" id="WP_075727295.1">
    <property type="nucleotide sequence ID" value="NZ_CP009245.1"/>
</dbReference>
<accession>A0A1L7CHP3</accession>
<protein>
    <submittedName>
        <fullName evidence="1">Uncharacterized protein</fullName>
    </submittedName>
</protein>